<dbReference type="CDD" id="cd04301">
    <property type="entry name" value="NAT_SF"/>
    <property type="match status" value="1"/>
</dbReference>
<feature type="region of interest" description="Disordered" evidence="10">
    <location>
        <begin position="124"/>
        <end position="143"/>
    </location>
</feature>
<dbReference type="Proteomes" id="UP000261540">
    <property type="component" value="Unplaced"/>
</dbReference>
<comment type="function">
    <text evidence="7">Probable acetyltransferase.</text>
</comment>
<organism evidence="13 14">
    <name type="scientific">Paramormyrops kingsleyae</name>
    <dbReference type="NCBI Taxonomy" id="1676925"/>
    <lineage>
        <taxon>Eukaryota</taxon>
        <taxon>Metazoa</taxon>
        <taxon>Chordata</taxon>
        <taxon>Craniata</taxon>
        <taxon>Vertebrata</taxon>
        <taxon>Euteleostomi</taxon>
        <taxon>Actinopterygii</taxon>
        <taxon>Neopterygii</taxon>
        <taxon>Teleostei</taxon>
        <taxon>Osteoglossocephala</taxon>
        <taxon>Osteoglossomorpha</taxon>
        <taxon>Osteoglossiformes</taxon>
        <taxon>Mormyridae</taxon>
        <taxon>Paramormyrops</taxon>
    </lineage>
</organism>
<dbReference type="GO" id="GO:0008080">
    <property type="term" value="F:N-acetyltransferase activity"/>
    <property type="evidence" value="ECO:0007669"/>
    <property type="project" value="InterPro"/>
</dbReference>
<keyword evidence="2" id="KW-0808">Transferase</keyword>
<name>A0A3B3R851_9TELE</name>
<keyword evidence="4 11" id="KW-1133">Transmembrane helix</keyword>
<dbReference type="InterPro" id="IPR050769">
    <property type="entry name" value="NAT_camello-type"/>
</dbReference>
<keyword evidence="6" id="KW-0012">Acyltransferase</keyword>
<comment type="similarity">
    <text evidence="8">Belongs to the camello family.</text>
</comment>
<protein>
    <recommendedName>
        <fullName evidence="9">Probable N-acetyltransferase 14</fullName>
    </recommendedName>
</protein>
<dbReference type="InterPro" id="IPR000182">
    <property type="entry name" value="GNAT_dom"/>
</dbReference>
<dbReference type="SUPFAM" id="SSF55729">
    <property type="entry name" value="Acyl-CoA N-acyltransferases (Nat)"/>
    <property type="match status" value="1"/>
</dbReference>
<dbReference type="PANTHER" id="PTHR13947">
    <property type="entry name" value="GNAT FAMILY N-ACETYLTRANSFERASE"/>
    <property type="match status" value="1"/>
</dbReference>
<comment type="subcellular location">
    <subcellularLocation>
        <location evidence="1">Membrane</location>
    </subcellularLocation>
</comment>
<feature type="domain" description="N-acetyltransferase" evidence="12">
    <location>
        <begin position="113"/>
        <end position="266"/>
    </location>
</feature>
<evidence type="ECO:0000256" key="3">
    <source>
        <dbReference type="ARBA" id="ARBA00022692"/>
    </source>
</evidence>
<dbReference type="InterPro" id="IPR016181">
    <property type="entry name" value="Acyl_CoA_acyltransferase"/>
</dbReference>
<keyword evidence="5 11" id="KW-0472">Membrane</keyword>
<dbReference type="PANTHER" id="PTHR13947:SF51">
    <property type="entry name" value="N-ACETYLTRANSFERASE 14-RELATED"/>
    <property type="match status" value="1"/>
</dbReference>
<feature type="compositionally biased region" description="Basic and acidic residues" evidence="10">
    <location>
        <begin position="131"/>
        <end position="143"/>
    </location>
</feature>
<evidence type="ECO:0000256" key="1">
    <source>
        <dbReference type="ARBA" id="ARBA00004370"/>
    </source>
</evidence>
<evidence type="ECO:0000313" key="13">
    <source>
        <dbReference type="Ensembl" id="ENSPKIP00000014414.1"/>
    </source>
</evidence>
<feature type="transmembrane region" description="Helical" evidence="11">
    <location>
        <begin position="61"/>
        <end position="80"/>
    </location>
</feature>
<dbReference type="Pfam" id="PF00583">
    <property type="entry name" value="Acetyltransf_1"/>
    <property type="match status" value="1"/>
</dbReference>
<reference evidence="13" key="1">
    <citation type="submission" date="2025-08" db="UniProtKB">
        <authorList>
            <consortium name="Ensembl"/>
        </authorList>
    </citation>
    <scope>IDENTIFICATION</scope>
</reference>
<dbReference type="AlphaFoldDB" id="A0A3B3R851"/>
<sequence>MGKLELSQVALRRMKEEDINIVKELIKEGSQGSENRLILYLLTRPLALLLLAIASSVLRCLLHSFILALVLPVFAVIIYLKLTIPRTLGILGTSKPYWDYIGSSYRGPGDCTMENPYVQRKEGNVGTSTKAQDKGRCQKGKSREMDAREREAGEVWLAVLDGEIIGCIALEGGLSEDICRICRLVVQCWYRKEGLGRLLVESVERQEKALGRNRVCAHVPIASKVAMAFFQKLGYCRKEDLTEGELEGDKLGEIVEERSWMGFPVNRVFVKDLFGKE</sequence>
<evidence type="ECO:0000256" key="10">
    <source>
        <dbReference type="SAM" id="MobiDB-lite"/>
    </source>
</evidence>
<proteinExistence type="inferred from homology"/>
<evidence type="ECO:0000256" key="7">
    <source>
        <dbReference type="ARBA" id="ARBA00037582"/>
    </source>
</evidence>
<evidence type="ECO:0000259" key="12">
    <source>
        <dbReference type="PROSITE" id="PS51186"/>
    </source>
</evidence>
<dbReference type="GeneTree" id="ENSGT00950000182932"/>
<dbReference type="CTD" id="57106"/>
<dbReference type="STRING" id="1676925.ENSPKIP00000014414"/>
<dbReference type="Gene3D" id="3.40.630.30">
    <property type="match status" value="1"/>
</dbReference>
<dbReference type="Ensembl" id="ENSPKIT00000038854.1">
    <property type="protein sequence ID" value="ENSPKIP00000014414.1"/>
    <property type="gene ID" value="ENSPKIG00000001489.1"/>
</dbReference>
<dbReference type="KEGG" id="pki:111845792"/>
<evidence type="ECO:0000256" key="9">
    <source>
        <dbReference type="ARBA" id="ARBA00040241"/>
    </source>
</evidence>
<keyword evidence="14" id="KW-1185">Reference proteome</keyword>
<evidence type="ECO:0000256" key="2">
    <source>
        <dbReference type="ARBA" id="ARBA00022679"/>
    </source>
</evidence>
<evidence type="ECO:0000256" key="6">
    <source>
        <dbReference type="ARBA" id="ARBA00023315"/>
    </source>
</evidence>
<keyword evidence="3 11" id="KW-0812">Transmembrane</keyword>
<evidence type="ECO:0000256" key="5">
    <source>
        <dbReference type="ARBA" id="ARBA00023136"/>
    </source>
</evidence>
<evidence type="ECO:0000256" key="4">
    <source>
        <dbReference type="ARBA" id="ARBA00022989"/>
    </source>
</evidence>
<accession>A0A3B3R851</accession>
<reference evidence="13" key="2">
    <citation type="submission" date="2025-09" db="UniProtKB">
        <authorList>
            <consortium name="Ensembl"/>
        </authorList>
    </citation>
    <scope>IDENTIFICATION</scope>
</reference>
<evidence type="ECO:0000256" key="8">
    <source>
        <dbReference type="ARBA" id="ARBA00038470"/>
    </source>
</evidence>
<dbReference type="OrthoDB" id="41532at2759"/>
<dbReference type="PROSITE" id="PS51186">
    <property type="entry name" value="GNAT"/>
    <property type="match status" value="1"/>
</dbReference>
<evidence type="ECO:0000313" key="14">
    <source>
        <dbReference type="Proteomes" id="UP000261540"/>
    </source>
</evidence>
<dbReference type="GO" id="GO:0016020">
    <property type="term" value="C:membrane"/>
    <property type="evidence" value="ECO:0007669"/>
    <property type="project" value="UniProtKB-SubCell"/>
</dbReference>
<evidence type="ECO:0000256" key="11">
    <source>
        <dbReference type="SAM" id="Phobius"/>
    </source>
</evidence>
<feature type="transmembrane region" description="Helical" evidence="11">
    <location>
        <begin position="37"/>
        <end position="55"/>
    </location>
</feature>